<dbReference type="AlphaFoldDB" id="A0AA39WXP5"/>
<comment type="caution">
    <text evidence="1">The sequence shown here is derived from an EMBL/GenBank/DDBJ whole genome shotgun (WGS) entry which is preliminary data.</text>
</comment>
<accession>A0AA39WXP5</accession>
<organism evidence="1 2">
    <name type="scientific">Immersiella caudata</name>
    <dbReference type="NCBI Taxonomy" id="314043"/>
    <lineage>
        <taxon>Eukaryota</taxon>
        <taxon>Fungi</taxon>
        <taxon>Dikarya</taxon>
        <taxon>Ascomycota</taxon>
        <taxon>Pezizomycotina</taxon>
        <taxon>Sordariomycetes</taxon>
        <taxon>Sordariomycetidae</taxon>
        <taxon>Sordariales</taxon>
        <taxon>Lasiosphaeriaceae</taxon>
        <taxon>Immersiella</taxon>
    </lineage>
</organism>
<sequence>MPHIQLKEVNHAVPPALPAWQRYFRPPKYTADLSATPSTPPFPRFLENAQWYRSVVRPGESVIPIPTPEPTWSP</sequence>
<dbReference type="EMBL" id="JAULSU010000003">
    <property type="protein sequence ID" value="KAK0623563.1"/>
    <property type="molecule type" value="Genomic_DNA"/>
</dbReference>
<keyword evidence="2" id="KW-1185">Reference proteome</keyword>
<name>A0AA39WXP5_9PEZI</name>
<reference evidence="1" key="1">
    <citation type="submission" date="2023-06" db="EMBL/GenBank/DDBJ databases">
        <title>Genome-scale phylogeny and comparative genomics of the fungal order Sordariales.</title>
        <authorList>
            <consortium name="Lawrence Berkeley National Laboratory"/>
            <person name="Hensen N."/>
            <person name="Bonometti L."/>
            <person name="Westerberg I."/>
            <person name="Brannstrom I.O."/>
            <person name="Guillou S."/>
            <person name="Cros-Aarteil S."/>
            <person name="Calhoun S."/>
            <person name="Haridas S."/>
            <person name="Kuo A."/>
            <person name="Mondo S."/>
            <person name="Pangilinan J."/>
            <person name="Riley R."/>
            <person name="Labutti K."/>
            <person name="Andreopoulos B."/>
            <person name="Lipzen A."/>
            <person name="Chen C."/>
            <person name="Yanf M."/>
            <person name="Daum C."/>
            <person name="Ng V."/>
            <person name="Clum A."/>
            <person name="Steindorff A."/>
            <person name="Ohm R."/>
            <person name="Martin F."/>
            <person name="Silar P."/>
            <person name="Natvig D."/>
            <person name="Lalanne C."/>
            <person name="Gautier V."/>
            <person name="Ament-Velasquez S.L."/>
            <person name="Kruys A."/>
            <person name="Hutchinson M.I."/>
            <person name="Powell A.J."/>
            <person name="Barry K."/>
            <person name="Miller A.N."/>
            <person name="Grigoriev I.V."/>
            <person name="Debuchy R."/>
            <person name="Gladieux P."/>
            <person name="Thoren M.H."/>
            <person name="Johannesson H."/>
        </authorList>
    </citation>
    <scope>NUCLEOTIDE SEQUENCE</scope>
    <source>
        <strain evidence="1">CBS 606.72</strain>
    </source>
</reference>
<dbReference type="Proteomes" id="UP001175000">
    <property type="component" value="Unassembled WGS sequence"/>
</dbReference>
<evidence type="ECO:0000313" key="1">
    <source>
        <dbReference type="EMBL" id="KAK0623563.1"/>
    </source>
</evidence>
<gene>
    <name evidence="1" type="ORF">B0T14DRAFT_183907</name>
</gene>
<proteinExistence type="predicted"/>
<protein>
    <submittedName>
        <fullName evidence="1">Uncharacterized protein</fullName>
    </submittedName>
</protein>
<evidence type="ECO:0000313" key="2">
    <source>
        <dbReference type="Proteomes" id="UP001175000"/>
    </source>
</evidence>